<dbReference type="Proteomes" id="UP000217790">
    <property type="component" value="Unassembled WGS sequence"/>
</dbReference>
<evidence type="ECO:0000256" key="1">
    <source>
        <dbReference type="PROSITE-ProRule" id="PRU00042"/>
    </source>
</evidence>
<evidence type="ECO:0000259" key="2">
    <source>
        <dbReference type="PROSITE" id="PS50157"/>
    </source>
</evidence>
<dbReference type="InParanoid" id="A0A2H3EVU5"/>
<dbReference type="OMA" id="RDQHLAN"/>
<evidence type="ECO:0000313" key="4">
    <source>
        <dbReference type="Proteomes" id="UP000217790"/>
    </source>
</evidence>
<gene>
    <name evidence="3" type="ORF">ARMGADRAFT_269320</name>
</gene>
<keyword evidence="1" id="KW-0479">Metal-binding</keyword>
<accession>A0A2H3EVU5</accession>
<dbReference type="STRING" id="47427.A0A2H3EVU5"/>
<keyword evidence="4" id="KW-1185">Reference proteome</keyword>
<evidence type="ECO:0000313" key="3">
    <source>
        <dbReference type="EMBL" id="PBL02727.1"/>
    </source>
</evidence>
<name>A0A2H3EVU5_ARMGA</name>
<feature type="domain" description="C2H2-type" evidence="2">
    <location>
        <begin position="198"/>
        <end position="228"/>
    </location>
</feature>
<dbReference type="PROSITE" id="PS00028">
    <property type="entry name" value="ZINC_FINGER_C2H2_1"/>
    <property type="match status" value="1"/>
</dbReference>
<dbReference type="EMBL" id="KZ293645">
    <property type="protein sequence ID" value="PBL02727.1"/>
    <property type="molecule type" value="Genomic_DNA"/>
</dbReference>
<proteinExistence type="predicted"/>
<dbReference type="PROSITE" id="PS50157">
    <property type="entry name" value="ZINC_FINGER_C2H2_2"/>
    <property type="match status" value="1"/>
</dbReference>
<dbReference type="GO" id="GO:0008270">
    <property type="term" value="F:zinc ion binding"/>
    <property type="evidence" value="ECO:0007669"/>
    <property type="project" value="UniProtKB-KW"/>
</dbReference>
<organism evidence="3 4">
    <name type="scientific">Armillaria gallica</name>
    <name type="common">Bulbous honey fungus</name>
    <name type="synonym">Armillaria bulbosa</name>
    <dbReference type="NCBI Taxonomy" id="47427"/>
    <lineage>
        <taxon>Eukaryota</taxon>
        <taxon>Fungi</taxon>
        <taxon>Dikarya</taxon>
        <taxon>Basidiomycota</taxon>
        <taxon>Agaricomycotina</taxon>
        <taxon>Agaricomycetes</taxon>
        <taxon>Agaricomycetidae</taxon>
        <taxon>Agaricales</taxon>
        <taxon>Marasmiineae</taxon>
        <taxon>Physalacriaceae</taxon>
        <taxon>Armillaria</taxon>
    </lineage>
</organism>
<protein>
    <recommendedName>
        <fullName evidence="2">C2H2-type domain-containing protein</fullName>
    </recommendedName>
</protein>
<dbReference type="AlphaFoldDB" id="A0A2H3EVU5"/>
<keyword evidence="1" id="KW-0862">Zinc</keyword>
<dbReference type="OrthoDB" id="6077919at2759"/>
<reference evidence="4" key="1">
    <citation type="journal article" date="2017" name="Nat. Ecol. Evol.">
        <title>Genome expansion and lineage-specific genetic innovations in the forest pathogenic fungi Armillaria.</title>
        <authorList>
            <person name="Sipos G."/>
            <person name="Prasanna A.N."/>
            <person name="Walter M.C."/>
            <person name="O'Connor E."/>
            <person name="Balint B."/>
            <person name="Krizsan K."/>
            <person name="Kiss B."/>
            <person name="Hess J."/>
            <person name="Varga T."/>
            <person name="Slot J."/>
            <person name="Riley R."/>
            <person name="Boka B."/>
            <person name="Rigling D."/>
            <person name="Barry K."/>
            <person name="Lee J."/>
            <person name="Mihaltcheva S."/>
            <person name="LaButti K."/>
            <person name="Lipzen A."/>
            <person name="Waldron R."/>
            <person name="Moloney N.M."/>
            <person name="Sperisen C."/>
            <person name="Kredics L."/>
            <person name="Vagvoelgyi C."/>
            <person name="Patrignani A."/>
            <person name="Fitzpatrick D."/>
            <person name="Nagy I."/>
            <person name="Doyle S."/>
            <person name="Anderson J.B."/>
            <person name="Grigoriev I.V."/>
            <person name="Gueldener U."/>
            <person name="Muensterkoetter M."/>
            <person name="Nagy L.G."/>
        </authorList>
    </citation>
    <scope>NUCLEOTIDE SEQUENCE [LARGE SCALE GENOMIC DNA]</scope>
    <source>
        <strain evidence="4">Ar21-2</strain>
    </source>
</reference>
<sequence>MGRQVAVMEPVQIDSILSQWRLADCRHISVPDDDESSGTDEQYECNVCGVEKYYTIQSLRNHCRREGHAYCGKCTRSFVDEGARSQNAEAHREDSGYDCDSYECDVCDAEFSSFRLFRDHCRRKGHGFCADCKRSFIDKHARDQHLANAAVHGDDNDLSTDSSNISDEDFELQCNACGTDRRFSLLGFRDHCQALGHKLCEKCNRSFNDSQALKQHLHNSAAHLKPRKSR</sequence>
<dbReference type="InterPro" id="IPR013087">
    <property type="entry name" value="Znf_C2H2_type"/>
</dbReference>
<dbReference type="SMART" id="SM00355">
    <property type="entry name" value="ZnF_C2H2"/>
    <property type="match status" value="5"/>
</dbReference>
<keyword evidence="1" id="KW-0863">Zinc-finger</keyword>